<dbReference type="EMBL" id="AC155883">
    <property type="protein sequence ID" value="ABD33105.1"/>
    <property type="molecule type" value="Genomic_DNA"/>
</dbReference>
<evidence type="ECO:0000313" key="3">
    <source>
        <dbReference type="Proteomes" id="UP000265566"/>
    </source>
</evidence>
<dbReference type="EMBL" id="PSQE01000004">
    <property type="protein sequence ID" value="RHN59267.1"/>
    <property type="molecule type" value="Genomic_DNA"/>
</dbReference>
<dbReference type="AlphaFoldDB" id="Q2HS81"/>
<dbReference type="Proteomes" id="UP000265566">
    <property type="component" value="Chromosome 4"/>
</dbReference>
<organism evidence="1">
    <name type="scientific">Medicago truncatula</name>
    <name type="common">Barrel medic</name>
    <name type="synonym">Medicago tribuloides</name>
    <dbReference type="NCBI Taxonomy" id="3880"/>
    <lineage>
        <taxon>Eukaryota</taxon>
        <taxon>Viridiplantae</taxon>
        <taxon>Streptophyta</taxon>
        <taxon>Embryophyta</taxon>
        <taxon>Tracheophyta</taxon>
        <taxon>Spermatophyta</taxon>
        <taxon>Magnoliopsida</taxon>
        <taxon>eudicotyledons</taxon>
        <taxon>Gunneridae</taxon>
        <taxon>Pentapetalae</taxon>
        <taxon>rosids</taxon>
        <taxon>fabids</taxon>
        <taxon>Fabales</taxon>
        <taxon>Fabaceae</taxon>
        <taxon>Papilionoideae</taxon>
        <taxon>50 kb inversion clade</taxon>
        <taxon>NPAAA clade</taxon>
        <taxon>Hologalegina</taxon>
        <taxon>IRL clade</taxon>
        <taxon>Trifolieae</taxon>
        <taxon>Medicago</taxon>
    </lineage>
</organism>
<evidence type="ECO:0000313" key="1">
    <source>
        <dbReference type="EMBL" id="ABD33105.1"/>
    </source>
</evidence>
<dbReference type="Gramene" id="rna21271">
    <property type="protein sequence ID" value="RHN59267.1"/>
    <property type="gene ID" value="gene21271"/>
</dbReference>
<sequence length="91" mass="10640">MRLNCAHSIINDNNLRARSVDSWVRVVIGPHLEELDLDLLPDLDDDDLDGPNFKLPLSLFTCPNLVSLRHVLPFFTASFFFFKRQMFFWES</sequence>
<gene>
    <name evidence="1" type="ORF">MtrDRAFT_AC155883g14v2</name>
    <name evidence="2" type="ORF">MtrunA17_Chr4g0011391</name>
</gene>
<reference evidence="1" key="2">
    <citation type="submission" date="2007-04" db="EMBL/GenBank/DDBJ databases">
        <authorList>
            <consortium name="The International Medicago Genome Annotation Group"/>
        </authorList>
    </citation>
    <scope>NUCLEOTIDE SEQUENCE</scope>
</reference>
<evidence type="ECO:0000313" key="2">
    <source>
        <dbReference type="EMBL" id="RHN59267.1"/>
    </source>
</evidence>
<name>Q2HS81_MEDTR</name>
<reference evidence="2" key="4">
    <citation type="journal article" date="2018" name="Nat. Plants">
        <title>Whole-genome landscape of Medicago truncatula symbiotic genes.</title>
        <authorList>
            <person name="Pecrix Y."/>
            <person name="Gamas P."/>
            <person name="Carrere S."/>
        </authorList>
    </citation>
    <scope>NUCLEOTIDE SEQUENCE</scope>
    <source>
        <tissue evidence="2">Leaves</tissue>
    </source>
</reference>
<proteinExistence type="predicted"/>
<accession>Q2HS81</accession>
<protein>
    <submittedName>
        <fullName evidence="1">Cyclin-like F-box, putative</fullName>
    </submittedName>
</protein>
<keyword evidence="1" id="KW-0195">Cyclin</keyword>
<reference evidence="3" key="3">
    <citation type="journal article" date="2018" name="Nat. Plants">
        <title>Whole-genome landscape of Medicago truncatula symbiotic genes.</title>
        <authorList>
            <person name="Pecrix Y."/>
            <person name="Staton S.E."/>
            <person name="Sallet E."/>
            <person name="Lelandais-Briere C."/>
            <person name="Moreau S."/>
            <person name="Carrere S."/>
            <person name="Blein T."/>
            <person name="Jardinaud M.F."/>
            <person name="Latrasse D."/>
            <person name="Zouine M."/>
            <person name="Zahm M."/>
            <person name="Kreplak J."/>
            <person name="Mayjonade B."/>
            <person name="Satge C."/>
            <person name="Perez M."/>
            <person name="Cauet S."/>
            <person name="Marande W."/>
            <person name="Chantry-Darmon C."/>
            <person name="Lopez-Roques C."/>
            <person name="Bouchez O."/>
            <person name="Berard A."/>
            <person name="Debelle F."/>
            <person name="Munos S."/>
            <person name="Bendahmane A."/>
            <person name="Berges H."/>
            <person name="Niebel A."/>
            <person name="Buitink J."/>
            <person name="Frugier F."/>
            <person name="Benhamed M."/>
            <person name="Crespi M."/>
            <person name="Gouzy J."/>
            <person name="Gamas P."/>
        </authorList>
    </citation>
    <scope>NUCLEOTIDE SEQUENCE [LARGE SCALE GENOMIC DNA]</scope>
    <source>
        <strain evidence="3">cv. Jemalong A17</strain>
    </source>
</reference>
<reference evidence="1" key="1">
    <citation type="submission" date="2005-02" db="EMBL/GenBank/DDBJ databases">
        <authorList>
            <person name="Town C.D."/>
        </authorList>
    </citation>
    <scope>NUCLEOTIDE SEQUENCE</scope>
</reference>